<dbReference type="SUPFAM" id="SSF75005">
    <property type="entry name" value="Arabinanase/levansucrase/invertase"/>
    <property type="match status" value="1"/>
</dbReference>
<feature type="region of interest" description="Disordered" evidence="1">
    <location>
        <begin position="11"/>
        <end position="34"/>
    </location>
</feature>
<dbReference type="InterPro" id="IPR023296">
    <property type="entry name" value="Glyco_hydro_beta-prop_sf"/>
</dbReference>
<dbReference type="EMBL" id="ADMB01000086">
    <property type="protein sequence ID" value="EHR34796.1"/>
    <property type="molecule type" value="Genomic_DNA"/>
</dbReference>
<evidence type="ECO:0000256" key="1">
    <source>
        <dbReference type="SAM" id="MobiDB-lite"/>
    </source>
</evidence>
<gene>
    <name evidence="2" type="ORF">HMPREF9454_01985</name>
</gene>
<keyword evidence="3" id="KW-1185">Reference proteome</keyword>
<name>A0ABN0EGG0_9FIRM</name>
<evidence type="ECO:0000313" key="3">
    <source>
        <dbReference type="Proteomes" id="UP000005963"/>
    </source>
</evidence>
<protein>
    <submittedName>
        <fullName evidence="2">Uncharacterized protein</fullName>
    </submittedName>
</protein>
<reference evidence="2 3" key="1">
    <citation type="submission" date="2012-01" db="EMBL/GenBank/DDBJ databases">
        <title>The Genome Sequence of Megamonas funiformis YIT 11815.</title>
        <authorList>
            <consortium name="The Broad Institute Genome Sequencing Platform"/>
            <person name="Earl A."/>
            <person name="Ward D."/>
            <person name="Feldgarden M."/>
            <person name="Gevers D."/>
            <person name="Morotomi M."/>
            <person name="Young S.K."/>
            <person name="Zeng Q."/>
            <person name="Gargeya S."/>
            <person name="Fitzgerald M."/>
            <person name="Haas B."/>
            <person name="Abouelleil A."/>
            <person name="Alvarado L."/>
            <person name="Arachchi H.M."/>
            <person name="Berlin A."/>
            <person name="Chapman S.B."/>
            <person name="Gearin G."/>
            <person name="Goldberg J."/>
            <person name="Griggs A."/>
            <person name="Gujja S."/>
            <person name="Hansen M."/>
            <person name="Heiman D."/>
            <person name="Howarth C."/>
            <person name="Larimer J."/>
            <person name="Lui A."/>
            <person name="MacDonald P.J.P."/>
            <person name="McCowen C."/>
            <person name="Montmayeur A."/>
            <person name="Murphy C."/>
            <person name="Neiman D."/>
            <person name="Pearson M."/>
            <person name="Priest M."/>
            <person name="Roberts A."/>
            <person name="Saif S."/>
            <person name="Shea T."/>
            <person name="Sisk P."/>
            <person name="Stolte C."/>
            <person name="Sykes S."/>
            <person name="Wortman J."/>
            <person name="Nusbaum C."/>
            <person name="Birren B."/>
        </authorList>
    </citation>
    <scope>NUCLEOTIDE SEQUENCE [LARGE SCALE GENOMIC DNA]</scope>
    <source>
        <strain evidence="2 3">YIT 11815</strain>
    </source>
</reference>
<accession>A0ABN0EGG0</accession>
<proteinExistence type="predicted"/>
<organism evidence="2 3">
    <name type="scientific">Megamonas funiformis YIT 11815</name>
    <dbReference type="NCBI Taxonomy" id="742816"/>
    <lineage>
        <taxon>Bacteria</taxon>
        <taxon>Bacillati</taxon>
        <taxon>Bacillota</taxon>
        <taxon>Negativicutes</taxon>
        <taxon>Selenomonadales</taxon>
        <taxon>Selenomonadaceae</taxon>
        <taxon>Megamonas</taxon>
    </lineage>
</organism>
<feature type="compositionally biased region" description="Basic and acidic residues" evidence="1">
    <location>
        <begin position="25"/>
        <end position="34"/>
    </location>
</feature>
<evidence type="ECO:0000313" key="2">
    <source>
        <dbReference type="EMBL" id="EHR34796.1"/>
    </source>
</evidence>
<dbReference type="Proteomes" id="UP000005963">
    <property type="component" value="Unassembled WGS sequence"/>
</dbReference>
<sequence length="34" mass="4097">MQWHNKFHLEMPKGLVNDPNGLCYHQDKSQKRSE</sequence>
<dbReference type="Gene3D" id="2.115.10.20">
    <property type="entry name" value="Glycosyl hydrolase domain, family 43"/>
    <property type="match status" value="1"/>
</dbReference>
<comment type="caution">
    <text evidence="2">The sequence shown here is derived from an EMBL/GenBank/DDBJ whole genome shotgun (WGS) entry which is preliminary data.</text>
</comment>